<evidence type="ECO:0008006" key="4">
    <source>
        <dbReference type="Google" id="ProtNLM"/>
    </source>
</evidence>
<evidence type="ECO:0000313" key="2">
    <source>
        <dbReference type="EMBL" id="AFH94690.1"/>
    </source>
</evidence>
<sequence>MNKSKRLLLVKKKQRLIKQIEQQRSELSAASKDWLQMTEPYDRSWQIFVTFRPIFVAAAGLISLYTIKRPQRIFSLGKKAIAAWSLVRTLQSVVNTGKK</sequence>
<organism evidence="2 3">
    <name type="scientific">Providencia stuartii (strain MRSN 2154)</name>
    <dbReference type="NCBI Taxonomy" id="1157951"/>
    <lineage>
        <taxon>Bacteria</taxon>
        <taxon>Pseudomonadati</taxon>
        <taxon>Pseudomonadota</taxon>
        <taxon>Gammaproteobacteria</taxon>
        <taxon>Enterobacterales</taxon>
        <taxon>Morganellaceae</taxon>
        <taxon>Providencia</taxon>
    </lineage>
</organism>
<protein>
    <recommendedName>
        <fullName evidence="4">Cell division protein FtsH</fullName>
    </recommendedName>
</protein>
<dbReference type="KEGG" id="psi:S70_14295"/>
<dbReference type="PATRIC" id="fig|1157951.4.peg.2876"/>
<reference evidence="3" key="2">
    <citation type="submission" date="2012-04" db="EMBL/GenBank/DDBJ databases">
        <title>Complete genome sequence of Providencia stuartii clinical isolate MRSN 2154.</title>
        <authorList>
            <person name="Clifford R.J."/>
            <person name="Hang J."/>
            <person name="Riley M.C."/>
            <person name="Onmus-Leone F."/>
            <person name="Kuschner R.A."/>
            <person name="Lesho E.P."/>
            <person name="Waterman P.E."/>
        </authorList>
    </citation>
    <scope>NUCLEOTIDE SEQUENCE [LARGE SCALE GENOMIC DNA]</scope>
    <source>
        <strain evidence="3">MRSN 2154</strain>
    </source>
</reference>
<dbReference type="HOGENOM" id="CLU_170945_0_0_6"/>
<dbReference type="InterPro" id="IPR025612">
    <property type="entry name" value="YqjK"/>
</dbReference>
<keyword evidence="1" id="KW-0812">Transmembrane</keyword>
<evidence type="ECO:0000313" key="3">
    <source>
        <dbReference type="Proteomes" id="UP000005012"/>
    </source>
</evidence>
<name>A0A140NPX2_PROSM</name>
<keyword evidence="1" id="KW-0472">Membrane</keyword>
<dbReference type="Pfam" id="PF13997">
    <property type="entry name" value="YqjK"/>
    <property type="match status" value="1"/>
</dbReference>
<evidence type="ECO:0000256" key="1">
    <source>
        <dbReference type="SAM" id="Phobius"/>
    </source>
</evidence>
<dbReference type="GeneID" id="93520591"/>
<dbReference type="AlphaFoldDB" id="A0A140NPX2"/>
<gene>
    <name evidence="2" type="ordered locus">S70_14295</name>
</gene>
<keyword evidence="1" id="KW-1133">Transmembrane helix</keyword>
<dbReference type="OrthoDB" id="6504948at2"/>
<feature type="transmembrane region" description="Helical" evidence="1">
    <location>
        <begin position="45"/>
        <end position="67"/>
    </location>
</feature>
<accession>A0A140NPX2</accession>
<dbReference type="RefSeq" id="WP_014657593.1">
    <property type="nucleotide sequence ID" value="NC_017731.1"/>
</dbReference>
<dbReference type="EMBL" id="CP003488">
    <property type="protein sequence ID" value="AFH94690.1"/>
    <property type="molecule type" value="Genomic_DNA"/>
</dbReference>
<dbReference type="Proteomes" id="UP000005012">
    <property type="component" value="Chromosome"/>
</dbReference>
<reference evidence="2 3" key="1">
    <citation type="journal article" date="2012" name="J. Bacteriol.">
        <title>Complete Genome Sequence of Providencia stuartii Clinical Isolate MRSN 2154.</title>
        <authorList>
            <person name="Clifford R.J."/>
            <person name="Hang J."/>
            <person name="Riley M.C."/>
            <person name="Onmus-Leone F."/>
            <person name="Kuschner R.A."/>
            <person name="Lesho E.P."/>
            <person name="Waterman P.E."/>
        </authorList>
    </citation>
    <scope>NUCLEOTIDE SEQUENCE [LARGE SCALE GENOMIC DNA]</scope>
    <source>
        <strain evidence="2 3">MRSN 2154</strain>
    </source>
</reference>
<proteinExistence type="predicted"/>